<reference evidence="3" key="1">
    <citation type="journal article" date="2021" name="IMA Fungus">
        <title>Genomic characterization of three marine fungi, including Emericellopsis atlantica sp. nov. with signatures of a generalist lifestyle and marine biomass degradation.</title>
        <authorList>
            <person name="Hagestad O.C."/>
            <person name="Hou L."/>
            <person name="Andersen J.H."/>
            <person name="Hansen E.H."/>
            <person name="Altermark B."/>
            <person name="Li C."/>
            <person name="Kuhnert E."/>
            <person name="Cox R.J."/>
            <person name="Crous P.W."/>
            <person name="Spatafora J.W."/>
            <person name="Lail K."/>
            <person name="Amirebrahimi M."/>
            <person name="Lipzen A."/>
            <person name="Pangilinan J."/>
            <person name="Andreopoulos W."/>
            <person name="Hayes R.D."/>
            <person name="Ng V."/>
            <person name="Grigoriev I.V."/>
            <person name="Jackson S.A."/>
            <person name="Sutton T.D.S."/>
            <person name="Dobson A.D.W."/>
            <person name="Rama T."/>
        </authorList>
    </citation>
    <scope>NUCLEOTIDE SEQUENCE</scope>
    <source>
        <strain evidence="3">TS7</strain>
    </source>
</reference>
<evidence type="ECO:0000313" key="4">
    <source>
        <dbReference type="Proteomes" id="UP000887229"/>
    </source>
</evidence>
<protein>
    <recommendedName>
        <fullName evidence="2">Copper homeostasis protein cutC homolog</fullName>
    </recommendedName>
</protein>
<dbReference type="Proteomes" id="UP000887229">
    <property type="component" value="Unassembled WGS sequence"/>
</dbReference>
<gene>
    <name evidence="3" type="ORF">F5Z01DRAFT_46242</name>
</gene>
<organism evidence="3 4">
    <name type="scientific">Emericellopsis atlantica</name>
    <dbReference type="NCBI Taxonomy" id="2614577"/>
    <lineage>
        <taxon>Eukaryota</taxon>
        <taxon>Fungi</taxon>
        <taxon>Dikarya</taxon>
        <taxon>Ascomycota</taxon>
        <taxon>Pezizomycotina</taxon>
        <taxon>Sordariomycetes</taxon>
        <taxon>Hypocreomycetidae</taxon>
        <taxon>Hypocreales</taxon>
        <taxon>Bionectriaceae</taxon>
        <taxon>Emericellopsis</taxon>
    </lineage>
</organism>
<dbReference type="RefSeq" id="XP_046119208.1">
    <property type="nucleotide sequence ID" value="XM_046259926.1"/>
</dbReference>
<accession>A0A9P8CPW4</accession>
<dbReference type="SUPFAM" id="SSF110395">
    <property type="entry name" value="CutC-like"/>
    <property type="match status" value="1"/>
</dbReference>
<dbReference type="OrthoDB" id="7392499at2759"/>
<evidence type="ECO:0000256" key="1">
    <source>
        <dbReference type="ARBA" id="ARBA00007768"/>
    </source>
</evidence>
<evidence type="ECO:0000313" key="3">
    <source>
        <dbReference type="EMBL" id="KAG9255284.1"/>
    </source>
</evidence>
<dbReference type="GeneID" id="70290829"/>
<dbReference type="PANTHER" id="PTHR12598:SF0">
    <property type="entry name" value="COPPER HOMEOSTASIS PROTEIN CUTC HOMOLOG"/>
    <property type="match status" value="1"/>
</dbReference>
<keyword evidence="4" id="KW-1185">Reference proteome</keyword>
<name>A0A9P8CPW4_9HYPO</name>
<comment type="caution">
    <text evidence="3">The sequence shown here is derived from an EMBL/GenBank/DDBJ whole genome shotgun (WGS) entry which is preliminary data.</text>
</comment>
<evidence type="ECO:0000256" key="2">
    <source>
        <dbReference type="ARBA" id="ARBA00019014"/>
    </source>
</evidence>
<sequence length="281" mass="30392">MMLPGKECKLPLEAAVFTAHAALRAQDFGVHRVELNAPGSYPHGGLTPPVSQYLACKDARIEVPVRIMIRPRAAPADGGMDFFYAPHEVEQMERSIAAFKAAGRMDPYRGDGFVFGALRHAGPDDTALDPAARVAVDIDVCTRLVQAARPYGCCFHRAFDPIADYDDELTLKGIKDVAACGFKCILTAGGTSGPYTSHLQKLDYMATKITQRSELGDIQLVVGGGLRGSNVADAVQKLGMHINGRVWTHSAAVTERRVSDDHFDEIELMDIVSTLSQAAVH</sequence>
<dbReference type="AlphaFoldDB" id="A0A9P8CPW4"/>
<dbReference type="Gene3D" id="3.20.20.380">
    <property type="entry name" value="Copper homeostasis (CutC) domain"/>
    <property type="match status" value="1"/>
</dbReference>
<dbReference type="PANTHER" id="PTHR12598">
    <property type="entry name" value="COPPER HOMEOSTASIS PROTEIN CUTC"/>
    <property type="match status" value="1"/>
</dbReference>
<proteinExistence type="inferred from homology"/>
<dbReference type="Pfam" id="PF03932">
    <property type="entry name" value="CutC"/>
    <property type="match status" value="1"/>
</dbReference>
<dbReference type="GO" id="GO:0005507">
    <property type="term" value="F:copper ion binding"/>
    <property type="evidence" value="ECO:0007669"/>
    <property type="project" value="TreeGrafter"/>
</dbReference>
<dbReference type="InterPro" id="IPR005627">
    <property type="entry name" value="CutC-like"/>
</dbReference>
<dbReference type="EMBL" id="MU251251">
    <property type="protein sequence ID" value="KAG9255284.1"/>
    <property type="molecule type" value="Genomic_DNA"/>
</dbReference>
<comment type="similarity">
    <text evidence="1">Belongs to the CutC family.</text>
</comment>
<dbReference type="InterPro" id="IPR036822">
    <property type="entry name" value="CutC-like_dom_sf"/>
</dbReference>